<protein>
    <recommendedName>
        <fullName evidence="4">Lipoprotein</fullName>
    </recommendedName>
</protein>
<reference evidence="2 3" key="1">
    <citation type="submission" date="2020-07" db="EMBL/GenBank/DDBJ databases">
        <title>Genomic Encyclopedia of Type Strains, Phase IV (KMG-IV): sequencing the most valuable type-strain genomes for metagenomic binning, comparative biology and taxonomic classification.</title>
        <authorList>
            <person name="Goeker M."/>
        </authorList>
    </citation>
    <scope>NUCLEOTIDE SEQUENCE [LARGE SCALE GENOMIC DNA]</scope>
    <source>
        <strain evidence="2 3">DSM 45533</strain>
    </source>
</reference>
<name>A0A7W0CNI0_9ACTN</name>
<dbReference type="Proteomes" id="UP000530928">
    <property type="component" value="Unassembled WGS sequence"/>
</dbReference>
<keyword evidence="1" id="KW-0732">Signal</keyword>
<evidence type="ECO:0000256" key="1">
    <source>
        <dbReference type="SAM" id="SignalP"/>
    </source>
</evidence>
<dbReference type="AlphaFoldDB" id="A0A7W0CNI0"/>
<dbReference type="RefSeq" id="WP_181613216.1">
    <property type="nucleotide sequence ID" value="NZ_BAABAM010000004.1"/>
</dbReference>
<proteinExistence type="predicted"/>
<dbReference type="EMBL" id="JACDUR010000006">
    <property type="protein sequence ID" value="MBA2894448.1"/>
    <property type="molecule type" value="Genomic_DNA"/>
</dbReference>
<keyword evidence="3" id="KW-1185">Reference proteome</keyword>
<comment type="caution">
    <text evidence="2">The sequence shown here is derived from an EMBL/GenBank/DDBJ whole genome shotgun (WGS) entry which is preliminary data.</text>
</comment>
<gene>
    <name evidence="2" type="ORF">HNR30_005820</name>
</gene>
<dbReference type="PROSITE" id="PS51257">
    <property type="entry name" value="PROKAR_LIPOPROTEIN"/>
    <property type="match status" value="1"/>
</dbReference>
<sequence>MKKHLVAAMLIAAASLTACSNGQKNSPATVDRSAFIERAGRLDVSLLRLSEADFSAYKTPEALAADRPIVLAGVIDGWQQGPATETYTNGPLGYRVILRIRITEPLKGVKGTRSLAPGVAYIALDQGAVTQNDSEPADEWIPEKSVADFEKAMPTGTRILAYPREMPQDALAGATRITGDRLPRGARLMTVPPQGLVLEDPTLAKQRAANQTALVGGREPLATGGAGWYEAKTMDELIGRLKAHGYSE</sequence>
<organism evidence="2 3">
    <name type="scientific">Nonomuraea soli</name>
    <dbReference type="NCBI Taxonomy" id="1032476"/>
    <lineage>
        <taxon>Bacteria</taxon>
        <taxon>Bacillati</taxon>
        <taxon>Actinomycetota</taxon>
        <taxon>Actinomycetes</taxon>
        <taxon>Streptosporangiales</taxon>
        <taxon>Streptosporangiaceae</taxon>
        <taxon>Nonomuraea</taxon>
    </lineage>
</organism>
<evidence type="ECO:0000313" key="3">
    <source>
        <dbReference type="Proteomes" id="UP000530928"/>
    </source>
</evidence>
<evidence type="ECO:0008006" key="4">
    <source>
        <dbReference type="Google" id="ProtNLM"/>
    </source>
</evidence>
<accession>A0A7W0CNI0</accession>
<evidence type="ECO:0000313" key="2">
    <source>
        <dbReference type="EMBL" id="MBA2894448.1"/>
    </source>
</evidence>
<feature type="signal peptide" evidence="1">
    <location>
        <begin position="1"/>
        <end position="20"/>
    </location>
</feature>
<feature type="chain" id="PRO_5038599032" description="Lipoprotein" evidence="1">
    <location>
        <begin position="21"/>
        <end position="248"/>
    </location>
</feature>